<gene>
    <name evidence="1" type="ORF">RU86_GL002141</name>
</gene>
<name>A0A2A5S0M3_9LACT</name>
<evidence type="ECO:0000313" key="2">
    <source>
        <dbReference type="Proteomes" id="UP000218282"/>
    </source>
</evidence>
<accession>A0A2A5S0M3</accession>
<reference evidence="1 2" key="1">
    <citation type="submission" date="2014-12" db="EMBL/GenBank/DDBJ databases">
        <title>Draft genome sequences of 10 type strains of Lactococcus.</title>
        <authorList>
            <person name="Sun Z."/>
            <person name="Zhong Z."/>
            <person name="Liu W."/>
            <person name="Zhang W."/>
            <person name="Zhang H."/>
        </authorList>
    </citation>
    <scope>NUCLEOTIDE SEQUENCE [LARGE SCALE GENOMIC DNA]</scope>
    <source>
        <strain evidence="1 2">DSM 6634</strain>
    </source>
</reference>
<organism evidence="1 2">
    <name type="scientific">Pseudolactococcus piscium</name>
    <dbReference type="NCBI Taxonomy" id="1364"/>
    <lineage>
        <taxon>Bacteria</taxon>
        <taxon>Bacillati</taxon>
        <taxon>Bacillota</taxon>
        <taxon>Bacilli</taxon>
        <taxon>Lactobacillales</taxon>
        <taxon>Streptococcaceae</taxon>
        <taxon>Pseudolactococcus</taxon>
    </lineage>
</organism>
<dbReference type="AlphaFoldDB" id="A0A2A5S0M3"/>
<proteinExistence type="predicted"/>
<dbReference type="RefSeq" id="WP_096814321.1">
    <property type="nucleotide sequence ID" value="NZ_JXJW01000008.1"/>
</dbReference>
<protein>
    <submittedName>
        <fullName evidence="1">Uncharacterized protein</fullName>
    </submittedName>
</protein>
<evidence type="ECO:0000313" key="1">
    <source>
        <dbReference type="EMBL" id="PCS07029.1"/>
    </source>
</evidence>
<dbReference type="Proteomes" id="UP000218282">
    <property type="component" value="Unassembled WGS sequence"/>
</dbReference>
<comment type="caution">
    <text evidence="1">The sequence shown here is derived from an EMBL/GenBank/DDBJ whole genome shotgun (WGS) entry which is preliminary data.</text>
</comment>
<keyword evidence="2" id="KW-1185">Reference proteome</keyword>
<dbReference type="EMBL" id="JXJW01000008">
    <property type="protein sequence ID" value="PCS07029.1"/>
    <property type="molecule type" value="Genomic_DNA"/>
</dbReference>
<sequence length="191" mass="22266">MKNINELLLLEGITLSRLSDRVLRKLQTLRLGKSESFNFTKDNVLEMSVQYTLPTAENVLDNILTASRLFTNQGDRLLDFIILKDGDYRFYPNIFFYYTDSELNNNIALKPIKNALDEFQNNTSINHKYFARIADESSIEEIQRLMPKDSYLFHKLKRTFAKSTATECNVRYSYLIKVIAGLNIMDNEVEK</sequence>